<gene>
    <name evidence="7 10" type="primary">rnr</name>
    <name evidence="10" type="ORF">OCH7691_01853</name>
</gene>
<dbReference type="NCBIfam" id="TIGR02063">
    <property type="entry name" value="RNase_R"/>
    <property type="match status" value="1"/>
</dbReference>
<dbReference type="HAMAP" id="MF_01895">
    <property type="entry name" value="RNase_R"/>
    <property type="match status" value="1"/>
</dbReference>
<organism evidence="10 11">
    <name type="scientific">Oceanibacterium hippocampi</name>
    <dbReference type="NCBI Taxonomy" id="745714"/>
    <lineage>
        <taxon>Bacteria</taxon>
        <taxon>Pseudomonadati</taxon>
        <taxon>Pseudomonadota</taxon>
        <taxon>Alphaproteobacteria</taxon>
        <taxon>Sneathiellales</taxon>
        <taxon>Sneathiellaceae</taxon>
        <taxon>Oceanibacterium</taxon>
    </lineage>
</organism>
<dbReference type="FunCoup" id="A0A1Y5SMF7">
    <property type="interactions" value="538"/>
</dbReference>
<evidence type="ECO:0000313" key="11">
    <source>
        <dbReference type="Proteomes" id="UP000193200"/>
    </source>
</evidence>
<dbReference type="EMBL" id="FWFR01000001">
    <property type="protein sequence ID" value="SLN44146.1"/>
    <property type="molecule type" value="Genomic_DNA"/>
</dbReference>
<evidence type="ECO:0000256" key="7">
    <source>
        <dbReference type="HAMAP-Rule" id="MF_01895"/>
    </source>
</evidence>
<dbReference type="PROSITE" id="PS50126">
    <property type="entry name" value="S1"/>
    <property type="match status" value="1"/>
</dbReference>
<dbReference type="InterPro" id="IPR012340">
    <property type="entry name" value="NA-bd_OB-fold"/>
</dbReference>
<dbReference type="InterPro" id="IPR004476">
    <property type="entry name" value="RNase_II/RNase_R"/>
</dbReference>
<dbReference type="InterPro" id="IPR022966">
    <property type="entry name" value="RNase_II/R_CS"/>
</dbReference>
<evidence type="ECO:0000256" key="1">
    <source>
        <dbReference type="ARBA" id="ARBA00001849"/>
    </source>
</evidence>
<evidence type="ECO:0000256" key="6">
    <source>
        <dbReference type="ARBA" id="ARBA00022884"/>
    </source>
</evidence>
<keyword evidence="6 7" id="KW-0694">RNA-binding</keyword>
<dbReference type="AlphaFoldDB" id="A0A1Y5SMF7"/>
<keyword evidence="4 7" id="KW-0378">Hydrolase</keyword>
<proteinExistence type="inferred from homology"/>
<dbReference type="GO" id="GO:0008859">
    <property type="term" value="F:exoribonuclease II activity"/>
    <property type="evidence" value="ECO:0007669"/>
    <property type="project" value="UniProtKB-UniRule"/>
</dbReference>
<dbReference type="Gene3D" id="2.40.50.140">
    <property type="entry name" value="Nucleic acid-binding proteins"/>
    <property type="match status" value="1"/>
</dbReference>
<dbReference type="GO" id="GO:0005829">
    <property type="term" value="C:cytosol"/>
    <property type="evidence" value="ECO:0007669"/>
    <property type="project" value="TreeGrafter"/>
</dbReference>
<keyword evidence="5 7" id="KW-0269">Exonuclease</keyword>
<keyword evidence="11" id="KW-1185">Reference proteome</keyword>
<evidence type="ECO:0000256" key="3">
    <source>
        <dbReference type="ARBA" id="ARBA00022722"/>
    </source>
</evidence>
<dbReference type="PANTHER" id="PTHR23355:SF9">
    <property type="entry name" value="DIS3-LIKE EXONUCLEASE 2"/>
    <property type="match status" value="1"/>
</dbReference>
<feature type="region of interest" description="Disordered" evidence="8">
    <location>
        <begin position="724"/>
        <end position="767"/>
    </location>
</feature>
<dbReference type="EC" id="3.1.13.1" evidence="7"/>
<dbReference type="NCBIfam" id="TIGR00358">
    <property type="entry name" value="3_prime_RNase"/>
    <property type="match status" value="1"/>
</dbReference>
<evidence type="ECO:0000256" key="4">
    <source>
        <dbReference type="ARBA" id="ARBA00022801"/>
    </source>
</evidence>
<comment type="subcellular location">
    <subcellularLocation>
        <location evidence="7">Cytoplasm</location>
    </subcellularLocation>
</comment>
<dbReference type="PROSITE" id="PS01175">
    <property type="entry name" value="RIBONUCLEASE_II"/>
    <property type="match status" value="1"/>
</dbReference>
<comment type="similarity">
    <text evidence="7">Belongs to the RNR ribonuclease family. RNase R subfamily.</text>
</comment>
<dbReference type="RefSeq" id="WP_085883079.1">
    <property type="nucleotide sequence ID" value="NZ_FWFR01000001.1"/>
</dbReference>
<dbReference type="InParanoid" id="A0A1Y5SMF7"/>
<feature type="domain" description="S1 motif" evidence="9">
    <location>
        <begin position="632"/>
        <end position="713"/>
    </location>
</feature>
<dbReference type="SUPFAM" id="SSF50249">
    <property type="entry name" value="Nucleic acid-binding proteins"/>
    <property type="match status" value="2"/>
</dbReference>
<evidence type="ECO:0000256" key="8">
    <source>
        <dbReference type="SAM" id="MobiDB-lite"/>
    </source>
</evidence>
<dbReference type="InterPro" id="IPR003029">
    <property type="entry name" value="S1_domain"/>
</dbReference>
<dbReference type="InterPro" id="IPR050180">
    <property type="entry name" value="RNR_Ribonuclease"/>
</dbReference>
<dbReference type="Pfam" id="PF17876">
    <property type="entry name" value="CSD2"/>
    <property type="match status" value="1"/>
</dbReference>
<dbReference type="OrthoDB" id="9764149at2"/>
<comment type="function">
    <text evidence="7">3'-5' exoribonuclease that releases 5'-nucleoside monophosphates and is involved in maturation of structured RNAs.</text>
</comment>
<keyword evidence="3 7" id="KW-0540">Nuclease</keyword>
<dbReference type="GO" id="GO:0006402">
    <property type="term" value="P:mRNA catabolic process"/>
    <property type="evidence" value="ECO:0007669"/>
    <property type="project" value="TreeGrafter"/>
</dbReference>
<evidence type="ECO:0000256" key="5">
    <source>
        <dbReference type="ARBA" id="ARBA00022839"/>
    </source>
</evidence>
<dbReference type="InterPro" id="IPR011805">
    <property type="entry name" value="RNase_R"/>
</dbReference>
<name>A0A1Y5SMF7_9PROT</name>
<dbReference type="SMART" id="SM00955">
    <property type="entry name" value="RNB"/>
    <property type="match status" value="1"/>
</dbReference>
<sequence length="767" mass="83898">MTGRDRGRLPSREEVLDFIRKSTTPVGKREIARAFNITGSDRIPLKAMLRELADEGLIGRGAKRKVAPPDALPAVAVLDIHEQDVDGELLARPASWSNDVAPPRIYVVPGQRTPTPPAIGHRILARLDRQADGSYLARVIRRLEAPPGAVLGVFTAVGADGRVQPTDRRIKHELVIRGEHSLGAETGDLVLCTLEPGHRRAVIEGRVVERFGRIDDPRALSLIAIHRQGLPTEFSEAALAEARAATPAEMKGREDLRALPLLTIDPADARDFDDAVWAAPDDDPANPGGFHAVVAIADVAHYVRPGSALDKAALERGNSAYFPDRVVPMLPEELSADLCSLIAGTDRPCMVAKMRFDADGNKIGHSFSRAMIRVHCRLTYRQAQAIRDGKIAGPDDRDVREHVTRLYDAWHILDAARTKRAPLDLDLPERRVEIGEDGYIAAVHPVERLDAHRLVEEFMIQANVAAAEMLEARKAPCMYRVHDRPAAEKVVALADYLQEFDIRLAKGQVIKPAHFNGILAQAADSANAHIINEVILRCQAQAEYSPENYGHFGLNLRRYAHFTSPIRRYADLLVHRSLIGALGFGPGGLRPEDIEKFAEIGEAISGHERRASAAERDALDRFTAVFMADRVGAVFAARVSGATRAGLFVRIADTGADGLIPISSLGYEYFRHDATRHALIGEASGKEYHLGDGVEVELMEANTVTGGLIFKLLKVTEEVTRGRAKAGLAKRRKTVKRTTPKAVRKRKAKAAGKTAAAPGKRKARKSK</sequence>
<evidence type="ECO:0000259" key="9">
    <source>
        <dbReference type="PROSITE" id="PS50126"/>
    </source>
</evidence>
<dbReference type="Pfam" id="PF00575">
    <property type="entry name" value="S1"/>
    <property type="match status" value="1"/>
</dbReference>
<dbReference type="PANTHER" id="PTHR23355">
    <property type="entry name" value="RIBONUCLEASE"/>
    <property type="match status" value="1"/>
</dbReference>
<comment type="catalytic activity">
    <reaction evidence="1 7">
        <text>Exonucleolytic cleavage in the 3'- to 5'-direction to yield nucleoside 5'-phosphates.</text>
        <dbReference type="EC" id="3.1.13.1"/>
    </reaction>
</comment>
<evidence type="ECO:0000256" key="2">
    <source>
        <dbReference type="ARBA" id="ARBA00022490"/>
    </source>
</evidence>
<protein>
    <recommendedName>
        <fullName evidence="7">Ribonuclease R</fullName>
        <shortName evidence="7">RNase R</shortName>
        <ecNumber evidence="7">3.1.13.1</ecNumber>
    </recommendedName>
</protein>
<dbReference type="CDD" id="cd04471">
    <property type="entry name" value="S1_RNase_R"/>
    <property type="match status" value="1"/>
</dbReference>
<accession>A0A1Y5SMF7</accession>
<reference evidence="10 11" key="1">
    <citation type="submission" date="2017-03" db="EMBL/GenBank/DDBJ databases">
        <authorList>
            <person name="Afonso C.L."/>
            <person name="Miller P.J."/>
            <person name="Scott M.A."/>
            <person name="Spackman E."/>
            <person name="Goraichik I."/>
            <person name="Dimitrov K.M."/>
            <person name="Suarez D.L."/>
            <person name="Swayne D.E."/>
        </authorList>
    </citation>
    <scope>NUCLEOTIDE SEQUENCE [LARGE SCALE GENOMIC DNA]</scope>
    <source>
        <strain evidence="10 11">CECT 7691</strain>
    </source>
</reference>
<keyword evidence="2 7" id="KW-0963">Cytoplasm</keyword>
<dbReference type="SMART" id="SM00316">
    <property type="entry name" value="S1"/>
    <property type="match status" value="1"/>
</dbReference>
<dbReference type="InterPro" id="IPR001900">
    <property type="entry name" value="RNase_II/R"/>
</dbReference>
<dbReference type="Pfam" id="PF00773">
    <property type="entry name" value="RNB"/>
    <property type="match status" value="1"/>
</dbReference>
<dbReference type="GO" id="GO:0003723">
    <property type="term" value="F:RNA binding"/>
    <property type="evidence" value="ECO:0007669"/>
    <property type="project" value="UniProtKB-UniRule"/>
</dbReference>
<dbReference type="Proteomes" id="UP000193200">
    <property type="component" value="Unassembled WGS sequence"/>
</dbReference>
<feature type="compositionally biased region" description="Basic residues" evidence="8">
    <location>
        <begin position="724"/>
        <end position="750"/>
    </location>
</feature>
<dbReference type="InterPro" id="IPR040476">
    <property type="entry name" value="CSD2"/>
</dbReference>
<evidence type="ECO:0000313" key="10">
    <source>
        <dbReference type="EMBL" id="SLN44146.1"/>
    </source>
</evidence>